<feature type="transmembrane region" description="Helical" evidence="5">
    <location>
        <begin position="67"/>
        <end position="93"/>
    </location>
</feature>
<dbReference type="EMBL" id="BTSX01000005">
    <property type="protein sequence ID" value="GMS98191.1"/>
    <property type="molecule type" value="Genomic_DNA"/>
</dbReference>
<proteinExistence type="predicted"/>
<feature type="transmembrane region" description="Helical" evidence="5">
    <location>
        <begin position="242"/>
        <end position="264"/>
    </location>
</feature>
<keyword evidence="2 5" id="KW-0812">Transmembrane</keyword>
<evidence type="ECO:0000256" key="3">
    <source>
        <dbReference type="ARBA" id="ARBA00022989"/>
    </source>
</evidence>
<name>A0AAV5TUW2_9BILA</name>
<accession>A0AAV5TUW2</accession>
<dbReference type="Proteomes" id="UP001432027">
    <property type="component" value="Unassembled WGS sequence"/>
</dbReference>
<dbReference type="GO" id="GO:0016020">
    <property type="term" value="C:membrane"/>
    <property type="evidence" value="ECO:0007669"/>
    <property type="project" value="UniProtKB-SubCell"/>
</dbReference>
<dbReference type="PANTHER" id="PTHR46561:SF11">
    <property type="entry name" value="SERPENTINE RECEPTOR CLASS ALPHA_BETA-14"/>
    <property type="match status" value="1"/>
</dbReference>
<dbReference type="AlphaFoldDB" id="A0AAV5TUW2"/>
<evidence type="ECO:0008006" key="8">
    <source>
        <dbReference type="Google" id="ProtNLM"/>
    </source>
</evidence>
<dbReference type="InterPro" id="IPR019408">
    <property type="entry name" value="7TM_GPCR_serpentine_rcpt_Srab"/>
</dbReference>
<gene>
    <name evidence="6" type="ORF">PENTCL1PPCAC_20366</name>
</gene>
<feature type="transmembrane region" description="Helical" evidence="5">
    <location>
        <begin position="114"/>
        <end position="134"/>
    </location>
</feature>
<feature type="transmembrane region" description="Helical" evidence="5">
    <location>
        <begin position="214"/>
        <end position="236"/>
    </location>
</feature>
<dbReference type="Pfam" id="PF10292">
    <property type="entry name" value="7TM_GPCR_Srab"/>
    <property type="match status" value="1"/>
</dbReference>
<keyword evidence="3 5" id="KW-1133">Transmembrane helix</keyword>
<evidence type="ECO:0000313" key="7">
    <source>
        <dbReference type="Proteomes" id="UP001432027"/>
    </source>
</evidence>
<organism evidence="6 7">
    <name type="scientific">Pristionchus entomophagus</name>
    <dbReference type="NCBI Taxonomy" id="358040"/>
    <lineage>
        <taxon>Eukaryota</taxon>
        <taxon>Metazoa</taxon>
        <taxon>Ecdysozoa</taxon>
        <taxon>Nematoda</taxon>
        <taxon>Chromadorea</taxon>
        <taxon>Rhabditida</taxon>
        <taxon>Rhabditina</taxon>
        <taxon>Diplogasteromorpha</taxon>
        <taxon>Diplogasteroidea</taxon>
        <taxon>Neodiplogasteridae</taxon>
        <taxon>Pristionchus</taxon>
    </lineage>
</organism>
<dbReference type="Gene3D" id="1.20.1070.10">
    <property type="entry name" value="Rhodopsin 7-helix transmembrane proteins"/>
    <property type="match status" value="1"/>
</dbReference>
<sequence length="298" mass="33991">MNQPIQPTLTVARKSSTNRTRLVAHTNMVILYVNHLVAAVLLSFFAIFTHITFWGSFIISPECDIKFSPVFCIVLNTPVHIFTHAVALSLLFLCLDRLLATLFYRSYASFRSRVYIIMVVVQYIICSLIFLYQIHTMNLQNRLSICSLVGSSNQHLTTHVQITIFTLELVSLAIFGILAKYNKRQLRSTLGLSLIERYQLDENVRSLRTIFPTICVHTACFFVPNAAALILFVILQPRKSEVVLLLNWLPYYGLLLPLVVHLAGKKARRAQEQMILMNLVTGSAMQNNYFNGLNHAWK</sequence>
<evidence type="ECO:0000256" key="5">
    <source>
        <dbReference type="SAM" id="Phobius"/>
    </source>
</evidence>
<comment type="subcellular location">
    <subcellularLocation>
        <location evidence="1">Membrane</location>
        <topology evidence="1">Multi-pass membrane protein</topology>
    </subcellularLocation>
</comment>
<dbReference type="InterPro" id="IPR053286">
    <property type="entry name" value="Nematode_rcpt-like_srab"/>
</dbReference>
<dbReference type="SUPFAM" id="SSF81321">
    <property type="entry name" value="Family A G protein-coupled receptor-like"/>
    <property type="match status" value="1"/>
</dbReference>
<feature type="transmembrane region" description="Helical" evidence="5">
    <location>
        <begin position="29"/>
        <end position="55"/>
    </location>
</feature>
<comment type="caution">
    <text evidence="6">The sequence shown here is derived from an EMBL/GenBank/DDBJ whole genome shotgun (WGS) entry which is preliminary data.</text>
</comment>
<keyword evidence="7" id="KW-1185">Reference proteome</keyword>
<protein>
    <recommendedName>
        <fullName evidence="8">G protein-coupled receptor</fullName>
    </recommendedName>
</protein>
<feature type="transmembrane region" description="Helical" evidence="5">
    <location>
        <begin position="160"/>
        <end position="179"/>
    </location>
</feature>
<evidence type="ECO:0000313" key="6">
    <source>
        <dbReference type="EMBL" id="GMS98191.1"/>
    </source>
</evidence>
<evidence type="ECO:0000256" key="1">
    <source>
        <dbReference type="ARBA" id="ARBA00004141"/>
    </source>
</evidence>
<evidence type="ECO:0000256" key="2">
    <source>
        <dbReference type="ARBA" id="ARBA00022692"/>
    </source>
</evidence>
<keyword evidence="4 5" id="KW-0472">Membrane</keyword>
<dbReference type="PANTHER" id="PTHR46561">
    <property type="entry name" value="SERPENTINE RECEPTOR, CLASS AB (CLASS A-LIKE)-RELATED"/>
    <property type="match status" value="1"/>
</dbReference>
<reference evidence="6" key="1">
    <citation type="submission" date="2023-10" db="EMBL/GenBank/DDBJ databases">
        <title>Genome assembly of Pristionchus species.</title>
        <authorList>
            <person name="Yoshida K."/>
            <person name="Sommer R.J."/>
        </authorList>
    </citation>
    <scope>NUCLEOTIDE SEQUENCE</scope>
    <source>
        <strain evidence="6">RS0144</strain>
    </source>
</reference>
<evidence type="ECO:0000256" key="4">
    <source>
        <dbReference type="ARBA" id="ARBA00023136"/>
    </source>
</evidence>